<evidence type="ECO:0000256" key="1">
    <source>
        <dbReference type="ARBA" id="ARBA00004496"/>
    </source>
</evidence>
<dbReference type="OrthoDB" id="9812586at2"/>
<evidence type="ECO:0000256" key="9">
    <source>
        <dbReference type="ARBA" id="ARBA00076414"/>
    </source>
</evidence>
<keyword evidence="15" id="KW-1185">Reference proteome</keyword>
<dbReference type="FunFam" id="2.30.22.10:FF:000001">
    <property type="entry name" value="Protein GrpE"/>
    <property type="match status" value="1"/>
</dbReference>
<dbReference type="RefSeq" id="WP_090288826.1">
    <property type="nucleotide sequence ID" value="NZ_FNCK01000001.1"/>
</dbReference>
<feature type="compositionally biased region" description="Acidic residues" evidence="13">
    <location>
        <begin position="28"/>
        <end position="53"/>
    </location>
</feature>
<evidence type="ECO:0000256" key="10">
    <source>
        <dbReference type="HAMAP-Rule" id="MF_01151"/>
    </source>
</evidence>
<evidence type="ECO:0000256" key="12">
    <source>
        <dbReference type="RuleBase" id="RU004478"/>
    </source>
</evidence>
<evidence type="ECO:0000256" key="13">
    <source>
        <dbReference type="SAM" id="MobiDB-lite"/>
    </source>
</evidence>
<dbReference type="Gene3D" id="3.90.20.20">
    <property type="match status" value="1"/>
</dbReference>
<evidence type="ECO:0000256" key="6">
    <source>
        <dbReference type="ARBA" id="ARBA00023186"/>
    </source>
</evidence>
<dbReference type="HAMAP" id="MF_01151">
    <property type="entry name" value="GrpE"/>
    <property type="match status" value="1"/>
</dbReference>
<name>A0A1G7P4K6_9LACT</name>
<protein>
    <recommendedName>
        <fullName evidence="8 10">Protein GrpE</fullName>
    </recommendedName>
    <alternativeName>
        <fullName evidence="9 10">HSP-70 cofactor</fullName>
    </alternativeName>
</protein>
<dbReference type="GO" id="GO:0000774">
    <property type="term" value="F:adenyl-nucleotide exchange factor activity"/>
    <property type="evidence" value="ECO:0007669"/>
    <property type="project" value="InterPro"/>
</dbReference>
<accession>A0A1G7P4K6</accession>
<keyword evidence="5 10" id="KW-0346">Stress response</keyword>
<dbReference type="GO" id="GO:0006457">
    <property type="term" value="P:protein folding"/>
    <property type="evidence" value="ECO:0007669"/>
    <property type="project" value="InterPro"/>
</dbReference>
<dbReference type="InterPro" id="IPR000740">
    <property type="entry name" value="GrpE"/>
</dbReference>
<evidence type="ECO:0000313" key="15">
    <source>
        <dbReference type="Proteomes" id="UP000199708"/>
    </source>
</evidence>
<feature type="compositionally biased region" description="Basic and acidic residues" evidence="13">
    <location>
        <begin position="1"/>
        <end position="24"/>
    </location>
</feature>
<reference evidence="14 15" key="1">
    <citation type="submission" date="2016-10" db="EMBL/GenBank/DDBJ databases">
        <authorList>
            <person name="de Groot N.N."/>
        </authorList>
    </citation>
    <scope>NUCLEOTIDE SEQUENCE [LARGE SCALE GENOMIC DNA]</scope>
    <source>
        <strain evidence="14 15">ATCC BAA-466</strain>
    </source>
</reference>
<dbReference type="InterPro" id="IPR013805">
    <property type="entry name" value="GrpE_CC"/>
</dbReference>
<dbReference type="Pfam" id="PF01025">
    <property type="entry name" value="GrpE"/>
    <property type="match status" value="1"/>
</dbReference>
<comment type="function">
    <text evidence="7 10 11">Participates actively in the response to hyperosmotic and heat shock by preventing the aggregation of stress-denatured proteins, in association with DnaK and GrpE. It is the nucleotide exchange factor for DnaK and may function as a thermosensor. Unfolded proteins bind initially to DnaJ; upon interaction with the DnaJ-bound protein, DnaK hydrolyzes its bound ATP, resulting in the formation of a stable complex. GrpE releases ADP from DnaK; ATP binding to DnaK triggers the release of the substrate protein, thus completing the reaction cycle. Several rounds of ATP-dependent interactions between DnaJ, DnaK and GrpE are required for fully efficient folding.</text>
</comment>
<dbReference type="NCBIfam" id="NF010738">
    <property type="entry name" value="PRK14140.1"/>
    <property type="match status" value="1"/>
</dbReference>
<dbReference type="CDD" id="cd00446">
    <property type="entry name" value="GrpE"/>
    <property type="match status" value="1"/>
</dbReference>
<dbReference type="PANTHER" id="PTHR21237:SF23">
    <property type="entry name" value="GRPE PROTEIN HOMOLOG, MITOCHONDRIAL"/>
    <property type="match status" value="1"/>
</dbReference>
<dbReference type="Proteomes" id="UP000199708">
    <property type="component" value="Unassembled WGS sequence"/>
</dbReference>
<dbReference type="PRINTS" id="PR00773">
    <property type="entry name" value="GRPEPROTEIN"/>
</dbReference>
<evidence type="ECO:0000256" key="7">
    <source>
        <dbReference type="ARBA" id="ARBA00053401"/>
    </source>
</evidence>
<dbReference type="GO" id="GO:0005737">
    <property type="term" value="C:cytoplasm"/>
    <property type="evidence" value="ECO:0007669"/>
    <property type="project" value="UniProtKB-SubCell"/>
</dbReference>
<keyword evidence="4 10" id="KW-0963">Cytoplasm</keyword>
<proteinExistence type="inferred from homology"/>
<dbReference type="STRING" id="120956.SAMN05421791_101120"/>
<dbReference type="EMBL" id="FNCK01000001">
    <property type="protein sequence ID" value="SDF81238.1"/>
    <property type="molecule type" value="Genomic_DNA"/>
</dbReference>
<sequence length="199" mass="22793">MTEEKEKRDDSITSSHDETEKINVEEVTSSEEILEEEKEQVQVSEEEPEDTKEDELNIKIQALEDRNLRLQAEIANMQRSNARERQDAAKYRSQSLANKLIDAIDNLERALQIEANSEESQAIHKGIQMVYDQVLQAFKEENIEVINPLNESFDPNYHQAVTTQPVSEGQEVDIVVNVLQKGYLLNDRIIRPAMVIVSA</sequence>
<evidence type="ECO:0000256" key="2">
    <source>
        <dbReference type="ARBA" id="ARBA00009054"/>
    </source>
</evidence>
<dbReference type="PANTHER" id="PTHR21237">
    <property type="entry name" value="GRPE PROTEIN"/>
    <property type="match status" value="1"/>
</dbReference>
<organism evidence="14 15">
    <name type="scientific">Facklamia miroungae</name>
    <dbReference type="NCBI Taxonomy" id="120956"/>
    <lineage>
        <taxon>Bacteria</taxon>
        <taxon>Bacillati</taxon>
        <taxon>Bacillota</taxon>
        <taxon>Bacilli</taxon>
        <taxon>Lactobacillales</taxon>
        <taxon>Aerococcaceae</taxon>
        <taxon>Facklamia</taxon>
    </lineage>
</organism>
<dbReference type="Gene3D" id="2.30.22.10">
    <property type="entry name" value="Head domain of nucleotide exchange factor GrpE"/>
    <property type="match status" value="1"/>
</dbReference>
<evidence type="ECO:0000256" key="4">
    <source>
        <dbReference type="ARBA" id="ARBA00022490"/>
    </source>
</evidence>
<comment type="similarity">
    <text evidence="2 10 12">Belongs to the GrpE family.</text>
</comment>
<dbReference type="GO" id="GO:0051082">
    <property type="term" value="F:unfolded protein binding"/>
    <property type="evidence" value="ECO:0007669"/>
    <property type="project" value="TreeGrafter"/>
</dbReference>
<evidence type="ECO:0000256" key="8">
    <source>
        <dbReference type="ARBA" id="ARBA00072274"/>
    </source>
</evidence>
<dbReference type="InterPro" id="IPR009012">
    <property type="entry name" value="GrpE_head"/>
</dbReference>
<evidence type="ECO:0000256" key="11">
    <source>
        <dbReference type="RuleBase" id="RU000639"/>
    </source>
</evidence>
<dbReference type="SUPFAM" id="SSF51064">
    <property type="entry name" value="Head domain of nucleotide exchange factor GrpE"/>
    <property type="match status" value="1"/>
</dbReference>
<evidence type="ECO:0000256" key="5">
    <source>
        <dbReference type="ARBA" id="ARBA00023016"/>
    </source>
</evidence>
<comment type="subunit">
    <text evidence="3 10">Homodimer.</text>
</comment>
<evidence type="ECO:0000313" key="14">
    <source>
        <dbReference type="EMBL" id="SDF81238.1"/>
    </source>
</evidence>
<gene>
    <name evidence="10" type="primary">grpE</name>
    <name evidence="14" type="ORF">SAMN05421791_101120</name>
</gene>
<comment type="subcellular location">
    <subcellularLocation>
        <location evidence="1 10">Cytoplasm</location>
    </subcellularLocation>
</comment>
<dbReference type="PROSITE" id="PS01071">
    <property type="entry name" value="GRPE"/>
    <property type="match status" value="1"/>
</dbReference>
<dbReference type="GO" id="GO:0051087">
    <property type="term" value="F:protein-folding chaperone binding"/>
    <property type="evidence" value="ECO:0007669"/>
    <property type="project" value="InterPro"/>
</dbReference>
<dbReference type="AlphaFoldDB" id="A0A1G7P4K6"/>
<feature type="region of interest" description="Disordered" evidence="13">
    <location>
        <begin position="1"/>
        <end position="55"/>
    </location>
</feature>
<dbReference type="GO" id="GO:0042803">
    <property type="term" value="F:protein homodimerization activity"/>
    <property type="evidence" value="ECO:0007669"/>
    <property type="project" value="InterPro"/>
</dbReference>
<dbReference type="SUPFAM" id="SSF58014">
    <property type="entry name" value="Coiled-coil domain of nucleotide exchange factor GrpE"/>
    <property type="match status" value="1"/>
</dbReference>
<keyword evidence="6 10" id="KW-0143">Chaperone</keyword>
<evidence type="ECO:0000256" key="3">
    <source>
        <dbReference type="ARBA" id="ARBA00011738"/>
    </source>
</evidence>